<organism evidence="1 2">
    <name type="scientific">Octopus vulgaris</name>
    <name type="common">Common octopus</name>
    <dbReference type="NCBI Taxonomy" id="6645"/>
    <lineage>
        <taxon>Eukaryota</taxon>
        <taxon>Metazoa</taxon>
        <taxon>Spiralia</taxon>
        <taxon>Lophotrochozoa</taxon>
        <taxon>Mollusca</taxon>
        <taxon>Cephalopoda</taxon>
        <taxon>Coleoidea</taxon>
        <taxon>Octopodiformes</taxon>
        <taxon>Octopoda</taxon>
        <taxon>Incirrata</taxon>
        <taxon>Octopodidae</taxon>
        <taxon>Octopus</taxon>
    </lineage>
</organism>
<keyword evidence="2" id="KW-1185">Reference proteome</keyword>
<dbReference type="Proteomes" id="UP001162480">
    <property type="component" value="Chromosome 7"/>
</dbReference>
<dbReference type="PANTHER" id="PTHR45913">
    <property type="entry name" value="EPM2A-INTERACTING PROTEIN 1"/>
    <property type="match status" value="1"/>
</dbReference>
<reference evidence="1" key="1">
    <citation type="submission" date="2023-08" db="EMBL/GenBank/DDBJ databases">
        <authorList>
            <person name="Alioto T."/>
            <person name="Alioto T."/>
            <person name="Gomez Garrido J."/>
        </authorList>
    </citation>
    <scope>NUCLEOTIDE SEQUENCE</scope>
</reference>
<proteinExistence type="predicted"/>
<dbReference type="AlphaFoldDB" id="A0AA36B1B0"/>
<sequence>MRLTKYNNLQEQLRRQKENKWLADLKKQQSALTQRRDTSQAVINASYLVESKPYCEGEFVKTCILKAAETVCTEKRQTFANISLTRNAVAGRISDLSADLDRQLKHKVKTFIAFSVAIDESTDITDVAQLTIFILGVDKTLTVTKEFLDLPQQ</sequence>
<evidence type="ECO:0008006" key="3">
    <source>
        <dbReference type="Google" id="ProtNLM"/>
    </source>
</evidence>
<dbReference type="PANTHER" id="PTHR45913:SF5">
    <property type="entry name" value="GENERAL TRANSCRIPTION FACTOR II-I REPEAT DOMAIN-CONTAINING PROTEIN 2A-LIKE PROTEIN"/>
    <property type="match status" value="1"/>
</dbReference>
<protein>
    <recommendedName>
        <fullName evidence="3">General transcription factor II-I repeat domain-containing protein 2-like</fullName>
    </recommendedName>
</protein>
<dbReference type="EMBL" id="OX597820">
    <property type="protein sequence ID" value="CAI9725754.1"/>
    <property type="molecule type" value="Genomic_DNA"/>
</dbReference>
<evidence type="ECO:0000313" key="1">
    <source>
        <dbReference type="EMBL" id="CAI9725754.1"/>
    </source>
</evidence>
<accession>A0AA36B1B0</accession>
<gene>
    <name evidence="1" type="ORF">OCTVUL_1B003207</name>
</gene>
<name>A0AA36B1B0_OCTVU</name>
<evidence type="ECO:0000313" key="2">
    <source>
        <dbReference type="Proteomes" id="UP001162480"/>
    </source>
</evidence>